<evidence type="ECO:0000313" key="3">
    <source>
        <dbReference type="EMBL" id="MBP2410119.1"/>
    </source>
</evidence>
<comment type="caution">
    <text evidence="3">The sequence shown here is derived from an EMBL/GenBank/DDBJ whole genome shotgun (WGS) entry which is preliminary data.</text>
</comment>
<gene>
    <name evidence="3" type="ORF">JOF44_003022</name>
</gene>
<name>A0ABS4YMX8_9MICO</name>
<dbReference type="PANTHER" id="PTHR11647:SF1">
    <property type="entry name" value="COLLAPSIN RESPONSE MEDIATOR PROTEIN"/>
    <property type="match status" value="1"/>
</dbReference>
<dbReference type="EC" id="3.5.1.81" evidence="3"/>
<sequence>MSHTKSLLIRGGRVVDRDGVREADVLIVGERIAAVGPDAAADAADAQILAADGRLVLPGLVDAHSHAEGAVFTPEVQRALLRQGVTTIIGGQDGVSYAPGDGAWASTYFAAINGPHPTYQGSGIAQLLASYDGAVPLNVAALVPAGTVRHEVIGGEDRPATADELAEMAALVAREVADGAVGLSTGLDYTPGIYADAEEIAALCRPLAATGLPYVTHMRGGYEDNSQVGIEEVGRIGLDAGVPVHISHFHTRADEAWRLMTLLAERGVDASFDAYPYTRGCSILGMTLLPPALNAMDPGEAAALLRDPDRRDQLRRDWFPGVDHNPSLGPEWPELITIAHTVAEEFAWAHGLTLAQVAARRGTDAIDAALDLLAASRLEVNVVMAVRDQRPVSDLGRLIAHPRHLGGSDGIFIGAHPHPRARGTFAEYLATYVREHRFLTWPEAARHLATGPADRFHLGDRGRVSPGYLADLALVDPEAVRPGATYDRPLALAEGIDDVIVGGRPVLAGGDLTGEHPGGGLRAAAPGSENRSPRRGDA</sequence>
<dbReference type="GO" id="GO:0047420">
    <property type="term" value="F:N-acyl-D-amino-acid deacylase activity"/>
    <property type="evidence" value="ECO:0007669"/>
    <property type="project" value="UniProtKB-EC"/>
</dbReference>
<keyword evidence="4" id="KW-1185">Reference proteome</keyword>
<evidence type="ECO:0000256" key="1">
    <source>
        <dbReference type="SAM" id="MobiDB-lite"/>
    </source>
</evidence>
<feature type="domain" description="Amidohydrolase 3" evidence="2">
    <location>
        <begin position="352"/>
        <end position="506"/>
    </location>
</feature>
<accession>A0ABS4YMX8</accession>
<dbReference type="InterPro" id="IPR013108">
    <property type="entry name" value="Amidohydro_3"/>
</dbReference>
<dbReference type="InterPro" id="IPR050378">
    <property type="entry name" value="Metallo-dep_Hydrolases_sf"/>
</dbReference>
<dbReference type="EMBL" id="JAGIOC010000001">
    <property type="protein sequence ID" value="MBP2410119.1"/>
    <property type="molecule type" value="Genomic_DNA"/>
</dbReference>
<dbReference type="InterPro" id="IPR011059">
    <property type="entry name" value="Metal-dep_hydrolase_composite"/>
</dbReference>
<proteinExistence type="predicted"/>
<reference evidence="3 4" key="1">
    <citation type="submission" date="2021-03" db="EMBL/GenBank/DDBJ databases">
        <title>Sequencing the genomes of 1000 actinobacteria strains.</title>
        <authorList>
            <person name="Klenk H.-P."/>
        </authorList>
    </citation>
    <scope>NUCLEOTIDE SEQUENCE [LARGE SCALE GENOMIC DNA]</scope>
    <source>
        <strain evidence="3 4">DSM 14564</strain>
    </source>
</reference>
<dbReference type="Gene3D" id="3.20.20.140">
    <property type="entry name" value="Metal-dependent hydrolases"/>
    <property type="match status" value="2"/>
</dbReference>
<organism evidence="3 4">
    <name type="scientific">Brachybacterium fresconis</name>
    <dbReference type="NCBI Taxonomy" id="173363"/>
    <lineage>
        <taxon>Bacteria</taxon>
        <taxon>Bacillati</taxon>
        <taxon>Actinomycetota</taxon>
        <taxon>Actinomycetes</taxon>
        <taxon>Micrococcales</taxon>
        <taxon>Dermabacteraceae</taxon>
        <taxon>Brachybacterium</taxon>
    </lineage>
</organism>
<dbReference type="RefSeq" id="WP_209893223.1">
    <property type="nucleotide sequence ID" value="NZ_BAAAJV010000041.1"/>
</dbReference>
<evidence type="ECO:0000259" key="2">
    <source>
        <dbReference type="Pfam" id="PF07969"/>
    </source>
</evidence>
<keyword evidence="3" id="KW-0378">Hydrolase</keyword>
<feature type="domain" description="Amidohydrolase 3" evidence="2">
    <location>
        <begin position="48"/>
        <end position="264"/>
    </location>
</feature>
<dbReference type="InterPro" id="IPR032466">
    <property type="entry name" value="Metal_Hydrolase"/>
</dbReference>
<dbReference type="Proteomes" id="UP000698222">
    <property type="component" value="Unassembled WGS sequence"/>
</dbReference>
<dbReference type="PANTHER" id="PTHR11647">
    <property type="entry name" value="HYDRANTOINASE/DIHYDROPYRIMIDINASE FAMILY MEMBER"/>
    <property type="match status" value="1"/>
</dbReference>
<dbReference type="SUPFAM" id="SSF51338">
    <property type="entry name" value="Composite domain of metallo-dependent hydrolases"/>
    <property type="match status" value="1"/>
</dbReference>
<dbReference type="Pfam" id="PF07969">
    <property type="entry name" value="Amidohydro_3"/>
    <property type="match status" value="2"/>
</dbReference>
<evidence type="ECO:0000313" key="4">
    <source>
        <dbReference type="Proteomes" id="UP000698222"/>
    </source>
</evidence>
<feature type="region of interest" description="Disordered" evidence="1">
    <location>
        <begin position="510"/>
        <end position="538"/>
    </location>
</feature>
<dbReference type="SUPFAM" id="SSF51556">
    <property type="entry name" value="Metallo-dependent hydrolases"/>
    <property type="match status" value="1"/>
</dbReference>
<protein>
    <submittedName>
        <fullName evidence="3">N-acyl-D-amino-acid deacylase</fullName>
        <ecNumber evidence="3">3.5.1.81</ecNumber>
    </submittedName>
</protein>